<protein>
    <submittedName>
        <fullName evidence="3">Lipoprotein</fullName>
    </submittedName>
</protein>
<comment type="caution">
    <text evidence="3">The sequence shown here is derived from an EMBL/GenBank/DDBJ whole genome shotgun (WGS) entry which is preliminary data.</text>
</comment>
<dbReference type="PROSITE" id="PS50914">
    <property type="entry name" value="BON"/>
    <property type="match status" value="1"/>
</dbReference>
<evidence type="ECO:0000313" key="3">
    <source>
        <dbReference type="EMBL" id="SAL83831.1"/>
    </source>
</evidence>
<dbReference type="Proteomes" id="UP000054925">
    <property type="component" value="Unassembled WGS sequence"/>
</dbReference>
<name>A0A158KTT4_9BURK</name>
<organism evidence="3 4">
    <name type="scientific">Caballeronia terrestris</name>
    <dbReference type="NCBI Taxonomy" id="1226301"/>
    <lineage>
        <taxon>Bacteria</taxon>
        <taxon>Pseudomonadati</taxon>
        <taxon>Pseudomonadota</taxon>
        <taxon>Betaproteobacteria</taxon>
        <taxon>Burkholderiales</taxon>
        <taxon>Burkholderiaceae</taxon>
        <taxon>Caballeronia</taxon>
    </lineage>
</organism>
<evidence type="ECO:0000256" key="1">
    <source>
        <dbReference type="SAM" id="SignalP"/>
    </source>
</evidence>
<dbReference type="EMBL" id="FCOL02000106">
    <property type="protein sequence ID" value="SAL83831.1"/>
    <property type="molecule type" value="Genomic_DNA"/>
</dbReference>
<dbReference type="InterPro" id="IPR007055">
    <property type="entry name" value="BON_dom"/>
</dbReference>
<evidence type="ECO:0000259" key="2">
    <source>
        <dbReference type="PROSITE" id="PS50914"/>
    </source>
</evidence>
<keyword evidence="3" id="KW-0449">Lipoprotein</keyword>
<dbReference type="PROSITE" id="PS51257">
    <property type="entry name" value="PROKAR_LIPOPROTEIN"/>
    <property type="match status" value="1"/>
</dbReference>
<reference evidence="3" key="1">
    <citation type="submission" date="2016-01" db="EMBL/GenBank/DDBJ databases">
        <authorList>
            <person name="Peeters C."/>
        </authorList>
    </citation>
    <scope>NUCLEOTIDE SEQUENCE [LARGE SCALE GENOMIC DNA]</scope>
    <source>
        <strain evidence="3">LMG 22937</strain>
    </source>
</reference>
<dbReference type="Gene3D" id="3.30.1340.30">
    <property type="match status" value="1"/>
</dbReference>
<dbReference type="Pfam" id="PF04972">
    <property type="entry name" value="BON"/>
    <property type="match status" value="1"/>
</dbReference>
<keyword evidence="4" id="KW-1185">Reference proteome</keyword>
<sequence length="119" mass="11768">MKSVQLVKIVGSMLAVAAACHAYGQTSDMAAMASGPEAAAPSAKSIRVANRQLSKKVSDAISKAGIPTSKIAAVAKGGKVTLTGSVPNADQISRAGDVAKGVAGVASVDNKLSVGYQGQ</sequence>
<feature type="domain" description="BON" evidence="2">
    <location>
        <begin position="49"/>
        <end position="116"/>
    </location>
</feature>
<evidence type="ECO:0000313" key="4">
    <source>
        <dbReference type="Proteomes" id="UP000054925"/>
    </source>
</evidence>
<dbReference type="RefSeq" id="WP_087660137.1">
    <property type="nucleotide sequence ID" value="NZ_FCOL02000106.1"/>
</dbReference>
<feature type="chain" id="PRO_5011114524" evidence="1">
    <location>
        <begin position="18"/>
        <end position="119"/>
    </location>
</feature>
<dbReference type="AlphaFoldDB" id="A0A158KTT4"/>
<proteinExistence type="predicted"/>
<feature type="signal peptide" evidence="1">
    <location>
        <begin position="1"/>
        <end position="17"/>
    </location>
</feature>
<accession>A0A158KTT4</accession>
<dbReference type="OrthoDB" id="9114821at2"/>
<gene>
    <name evidence="3" type="ORF">AWB67_06518</name>
</gene>
<keyword evidence="1" id="KW-0732">Signal</keyword>